<feature type="compositionally biased region" description="Acidic residues" evidence="1">
    <location>
        <begin position="95"/>
        <end position="105"/>
    </location>
</feature>
<reference evidence="2 3" key="1">
    <citation type="submission" date="2013-07" db="EMBL/GenBank/DDBJ databases">
        <title>The Genome Sequence of Cryptococcus heveanensis BCC8398.</title>
        <authorList>
            <consortium name="The Broad Institute Genome Sequencing Platform"/>
            <person name="Cuomo C."/>
            <person name="Litvintseva A."/>
            <person name="Chen Y."/>
            <person name="Heitman J."/>
            <person name="Sun S."/>
            <person name="Springer D."/>
            <person name="Dromer F."/>
            <person name="Young S.K."/>
            <person name="Zeng Q."/>
            <person name="Gargeya S."/>
            <person name="Fitzgerald M."/>
            <person name="Abouelleil A."/>
            <person name="Alvarado L."/>
            <person name="Berlin A.M."/>
            <person name="Chapman S.B."/>
            <person name="Dewar J."/>
            <person name="Goldberg J."/>
            <person name="Griggs A."/>
            <person name="Gujja S."/>
            <person name="Hansen M."/>
            <person name="Howarth C."/>
            <person name="Imamovic A."/>
            <person name="Larimer J."/>
            <person name="McCowan C."/>
            <person name="Murphy C."/>
            <person name="Pearson M."/>
            <person name="Priest M."/>
            <person name="Roberts A."/>
            <person name="Saif S."/>
            <person name="Shea T."/>
            <person name="Sykes S."/>
            <person name="Wortman J."/>
            <person name="Nusbaum C."/>
            <person name="Birren B."/>
        </authorList>
    </citation>
    <scope>NUCLEOTIDE SEQUENCE [LARGE SCALE GENOMIC DNA]</scope>
    <source>
        <strain evidence="2 3">BCC8398</strain>
    </source>
</reference>
<name>A0A1B9GIG0_9TREE</name>
<feature type="compositionally biased region" description="Polar residues" evidence="1">
    <location>
        <begin position="41"/>
        <end position="52"/>
    </location>
</feature>
<dbReference type="AlphaFoldDB" id="A0A1B9GIG0"/>
<evidence type="ECO:0000313" key="2">
    <source>
        <dbReference type="EMBL" id="OCF30799.1"/>
    </source>
</evidence>
<evidence type="ECO:0000313" key="3">
    <source>
        <dbReference type="Proteomes" id="UP000092666"/>
    </source>
</evidence>
<reference evidence="3" key="2">
    <citation type="submission" date="2013-12" db="EMBL/GenBank/DDBJ databases">
        <title>Evolution of pathogenesis and genome organization in the Tremellales.</title>
        <authorList>
            <person name="Cuomo C."/>
            <person name="Litvintseva A."/>
            <person name="Heitman J."/>
            <person name="Chen Y."/>
            <person name="Sun S."/>
            <person name="Springer D."/>
            <person name="Dromer F."/>
            <person name="Young S."/>
            <person name="Zeng Q."/>
            <person name="Chapman S."/>
            <person name="Gujja S."/>
            <person name="Saif S."/>
            <person name="Birren B."/>
        </authorList>
    </citation>
    <scope>NUCLEOTIDE SEQUENCE [LARGE SCALE GENOMIC DNA]</scope>
    <source>
        <strain evidence="3">BCC8398</strain>
    </source>
</reference>
<accession>A0A1B9GIG0</accession>
<keyword evidence="3" id="KW-1185">Reference proteome</keyword>
<protein>
    <submittedName>
        <fullName evidence="2">Uncharacterized protein</fullName>
    </submittedName>
</protein>
<feature type="compositionally biased region" description="Basic residues" evidence="1">
    <location>
        <begin position="115"/>
        <end position="133"/>
    </location>
</feature>
<feature type="compositionally biased region" description="Low complexity" evidence="1">
    <location>
        <begin position="134"/>
        <end position="149"/>
    </location>
</feature>
<gene>
    <name evidence="2" type="ORF">I316_07522</name>
</gene>
<evidence type="ECO:0000256" key="1">
    <source>
        <dbReference type="SAM" id="MobiDB-lite"/>
    </source>
</evidence>
<dbReference type="EMBL" id="KV700141">
    <property type="protein sequence ID" value="OCF30799.1"/>
    <property type="molecule type" value="Genomic_DNA"/>
</dbReference>
<feature type="region of interest" description="Disordered" evidence="1">
    <location>
        <begin position="92"/>
        <end position="156"/>
    </location>
</feature>
<proteinExistence type="predicted"/>
<organism evidence="2 3">
    <name type="scientific">Kwoniella heveanensis BCC8398</name>
    <dbReference type="NCBI Taxonomy" id="1296120"/>
    <lineage>
        <taxon>Eukaryota</taxon>
        <taxon>Fungi</taxon>
        <taxon>Dikarya</taxon>
        <taxon>Basidiomycota</taxon>
        <taxon>Agaricomycotina</taxon>
        <taxon>Tremellomycetes</taxon>
        <taxon>Tremellales</taxon>
        <taxon>Cryptococcaceae</taxon>
        <taxon>Kwoniella</taxon>
    </lineage>
</organism>
<feature type="region of interest" description="Disordered" evidence="1">
    <location>
        <begin position="36"/>
        <end position="79"/>
    </location>
</feature>
<sequence length="221" mass="23413">MTTSTRSHIEAALEAAEASGDFTTADLLCRALREVAKGDQSRVSNERTSAAFTDTAPRAGAGTNTSSGSGWDPGPVSTEANEACYDTYENKDADADADDDDDESPDSQTNYHPSRSSRTHFRRGRRPRSRSRSPPRTDYSSTPRSHSSGSGSGNGDDVLGAFTGGLLGSIAGSVLGSAFTSTRVPQTSTIISAPAPAYYSNDYEPVVVGTRYTYWPGFAIF</sequence>
<feature type="compositionally biased region" description="Low complexity" evidence="1">
    <location>
        <begin position="59"/>
        <end position="70"/>
    </location>
</feature>
<dbReference type="Proteomes" id="UP000092666">
    <property type="component" value="Unassembled WGS sequence"/>
</dbReference>